<accession>A0A6A5B4R6</accession>
<dbReference type="Pfam" id="PF02458">
    <property type="entry name" value="Transferase"/>
    <property type="match status" value="1"/>
</dbReference>
<dbReference type="InterPro" id="IPR023213">
    <property type="entry name" value="CAT-like_dom_sf"/>
</dbReference>
<dbReference type="AlphaFoldDB" id="A0A6A5B4R6"/>
<organism evidence="2 3">
    <name type="scientific">Naegleria fowleri</name>
    <name type="common">Brain eating amoeba</name>
    <dbReference type="NCBI Taxonomy" id="5763"/>
    <lineage>
        <taxon>Eukaryota</taxon>
        <taxon>Discoba</taxon>
        <taxon>Heterolobosea</taxon>
        <taxon>Tetramitia</taxon>
        <taxon>Eutetramitia</taxon>
        <taxon>Vahlkampfiidae</taxon>
        <taxon>Naegleria</taxon>
    </lineage>
</organism>
<evidence type="ECO:0000313" key="2">
    <source>
        <dbReference type="EMBL" id="KAF0973763.1"/>
    </source>
</evidence>
<dbReference type="OMA" id="QVDFGFP"/>
<dbReference type="Gene3D" id="3.30.559.10">
    <property type="entry name" value="Chloramphenicol acetyltransferase-like domain"/>
    <property type="match status" value="2"/>
</dbReference>
<dbReference type="OrthoDB" id="10256015at2759"/>
<dbReference type="VEuPathDB" id="AmoebaDB:NfTy_009140"/>
<dbReference type="VEuPathDB" id="AmoebaDB:FDP41_007150"/>
<dbReference type="GO" id="GO:0016747">
    <property type="term" value="F:acyltransferase activity, transferring groups other than amino-acyl groups"/>
    <property type="evidence" value="ECO:0007669"/>
    <property type="project" value="TreeGrafter"/>
</dbReference>
<keyword evidence="3" id="KW-1185">Reference proteome</keyword>
<gene>
    <name evidence="2" type="ORF">FDP41_007150</name>
</gene>
<dbReference type="RefSeq" id="XP_044558476.1">
    <property type="nucleotide sequence ID" value="XM_044710864.1"/>
</dbReference>
<dbReference type="PANTHER" id="PTHR31642">
    <property type="entry name" value="TRICHOTHECENE 3-O-ACETYLTRANSFERASE"/>
    <property type="match status" value="1"/>
</dbReference>
<reference evidence="2 3" key="1">
    <citation type="journal article" date="2019" name="Sci. Rep.">
        <title>Nanopore sequencing improves the draft genome of the human pathogenic amoeba Naegleria fowleri.</title>
        <authorList>
            <person name="Liechti N."/>
            <person name="Schurch N."/>
            <person name="Bruggmann R."/>
            <person name="Wittwer M."/>
        </authorList>
    </citation>
    <scope>NUCLEOTIDE SEQUENCE [LARGE SCALE GENOMIC DNA]</scope>
    <source>
        <strain evidence="2 3">ATCC 30894</strain>
    </source>
</reference>
<name>A0A6A5B4R6_NAEFO</name>
<protein>
    <submittedName>
        <fullName evidence="2">Uncharacterized protein</fullName>
    </submittedName>
</protein>
<dbReference type="VEuPathDB" id="AmoebaDB:NF0075770"/>
<dbReference type="EMBL" id="VFQX01000058">
    <property type="protein sequence ID" value="KAF0973763.1"/>
    <property type="molecule type" value="Genomic_DNA"/>
</dbReference>
<evidence type="ECO:0000256" key="1">
    <source>
        <dbReference type="ARBA" id="ARBA00022679"/>
    </source>
</evidence>
<evidence type="ECO:0000313" key="3">
    <source>
        <dbReference type="Proteomes" id="UP000444721"/>
    </source>
</evidence>
<sequence length="519" mass="59280">MRPSVKPEFGKHFNSSVQVEIVKPSMENHSRKFSLLSPFDVAFPPSFYCFFFEGYLDRNLFLQAMSRVLDVIPSLGGRIMQFHSMQEISIKASEWFNGLENLEKEVIKSRLQIGKKPVPVFDLRNVQLEVAFLDDDTIQTNETGLLSATELAKHLAILGSFMTSGPVKVVHSNPSEPLTRFQVTYLRKSNKTALSLFMDYAVGDAAAVSMIIKLLGDEMSSLRNDPVSSNNSNKSQKENKELPIQNSTAFFKYVYNREEEKIDDFAYSYYDPTACYSFYRAEIVKHLENNNKNTSKIIAKEVTVTKRQLDLLKKKIIAENRELDGVKLTSNEILSAILLKTLAVGDKQNRFHNEKLLTLRYLATCRERCEFIDSNYFGNAFGVIFNSRTKKQLLDAKISDIVLYLKQVAQRTVDHHVYWEGKIEEMCQRYFDPLQVDFGFPAFEGNDNYMGITNWVKPMSSIAEHFSDKSFLGVSTLCMPLPHVNKILPASTMSSEGGLRLVLSLYEPEYLYFVSEIPK</sequence>
<proteinExistence type="predicted"/>
<dbReference type="GeneID" id="68114368"/>
<dbReference type="InterPro" id="IPR050317">
    <property type="entry name" value="Plant_Fungal_Acyltransferase"/>
</dbReference>
<comment type="caution">
    <text evidence="2">The sequence shown here is derived from an EMBL/GenBank/DDBJ whole genome shotgun (WGS) entry which is preliminary data.</text>
</comment>
<dbReference type="PANTHER" id="PTHR31642:SF310">
    <property type="entry name" value="FATTY ALCOHOL:CAFFEOYL-COA ACYLTRANSFERASE"/>
    <property type="match status" value="1"/>
</dbReference>
<keyword evidence="1" id="KW-0808">Transferase</keyword>
<dbReference type="Proteomes" id="UP000444721">
    <property type="component" value="Unassembled WGS sequence"/>
</dbReference>